<keyword evidence="6" id="KW-0813">Transport</keyword>
<keyword evidence="4 6" id="KW-0472">Membrane</keyword>
<evidence type="ECO:0000256" key="3">
    <source>
        <dbReference type="ARBA" id="ARBA00022989"/>
    </source>
</evidence>
<protein>
    <recommendedName>
        <fullName evidence="6">Bestrophin homolog</fullName>
    </recommendedName>
</protein>
<evidence type="ECO:0000256" key="6">
    <source>
        <dbReference type="RuleBase" id="RU363126"/>
    </source>
</evidence>
<evidence type="ECO:0000256" key="2">
    <source>
        <dbReference type="ARBA" id="ARBA00022692"/>
    </source>
</evidence>
<dbReference type="WBParaSite" id="PSAMB.scaffold1323size32978.g12346.t1">
    <property type="protein sequence ID" value="PSAMB.scaffold1323size32978.g12346.t1"/>
    <property type="gene ID" value="PSAMB.scaffold1323size32978.g12346"/>
</dbReference>
<keyword evidence="6" id="KW-0407">Ion channel</keyword>
<organism evidence="7 8">
    <name type="scientific">Plectus sambesii</name>
    <dbReference type="NCBI Taxonomy" id="2011161"/>
    <lineage>
        <taxon>Eukaryota</taxon>
        <taxon>Metazoa</taxon>
        <taxon>Ecdysozoa</taxon>
        <taxon>Nematoda</taxon>
        <taxon>Chromadorea</taxon>
        <taxon>Plectida</taxon>
        <taxon>Plectina</taxon>
        <taxon>Plectoidea</taxon>
        <taxon>Plectidae</taxon>
        <taxon>Plectus</taxon>
    </lineage>
</organism>
<keyword evidence="7" id="KW-1185">Reference proteome</keyword>
<comment type="similarity">
    <text evidence="5 6">Belongs to the anion channel-forming bestrophin (TC 1.A.46) family. Calcium-sensitive chloride channel subfamily.</text>
</comment>
<evidence type="ECO:0000313" key="8">
    <source>
        <dbReference type="WBParaSite" id="PSAMB.scaffold1323size32978.g12346.t1"/>
    </source>
</evidence>
<feature type="transmembrane region" description="Helical" evidence="6">
    <location>
        <begin position="75"/>
        <end position="94"/>
    </location>
</feature>
<evidence type="ECO:0000256" key="1">
    <source>
        <dbReference type="ARBA" id="ARBA00004370"/>
    </source>
</evidence>
<evidence type="ECO:0000256" key="5">
    <source>
        <dbReference type="ARBA" id="ARBA00034769"/>
    </source>
</evidence>
<dbReference type="PANTHER" id="PTHR10736:SF0">
    <property type="entry name" value="BESTROPHIN HOMOLOG"/>
    <property type="match status" value="1"/>
</dbReference>
<keyword evidence="2 6" id="KW-0812">Transmembrane</keyword>
<accession>A0A914UWT6</accession>
<dbReference type="AlphaFoldDB" id="A0A914UWT6"/>
<dbReference type="GO" id="GO:0005254">
    <property type="term" value="F:chloride channel activity"/>
    <property type="evidence" value="ECO:0007669"/>
    <property type="project" value="UniProtKB-KW"/>
</dbReference>
<keyword evidence="6" id="KW-0868">Chloride</keyword>
<dbReference type="GO" id="GO:0034707">
    <property type="term" value="C:chloride channel complex"/>
    <property type="evidence" value="ECO:0007669"/>
    <property type="project" value="UniProtKB-KW"/>
</dbReference>
<keyword evidence="6" id="KW-0869">Chloride channel</keyword>
<name>A0A914UWT6_9BILA</name>
<comment type="function">
    <text evidence="6">Forms chloride channels.</text>
</comment>
<dbReference type="PANTHER" id="PTHR10736">
    <property type="entry name" value="BESTROPHIN"/>
    <property type="match status" value="1"/>
</dbReference>
<proteinExistence type="inferred from homology"/>
<keyword evidence="6" id="KW-0406">Ion transport</keyword>
<dbReference type="GO" id="GO:0005886">
    <property type="term" value="C:plasma membrane"/>
    <property type="evidence" value="ECO:0007669"/>
    <property type="project" value="UniProtKB-SubCell"/>
</dbReference>
<dbReference type="InterPro" id="IPR021134">
    <property type="entry name" value="Bestrophin-like"/>
</dbReference>
<evidence type="ECO:0000256" key="4">
    <source>
        <dbReference type="ARBA" id="ARBA00023136"/>
    </source>
</evidence>
<dbReference type="InterPro" id="IPR000615">
    <property type="entry name" value="Bestrophin"/>
</dbReference>
<comment type="subcellular location">
    <subcellularLocation>
        <location evidence="6">Cell membrane</location>
        <topology evidence="6">Multi-pass membrane protein</topology>
    </subcellularLocation>
    <subcellularLocation>
        <location evidence="1">Membrane</location>
    </subcellularLocation>
</comment>
<feature type="transmembrane region" description="Helical" evidence="6">
    <location>
        <begin position="31"/>
        <end position="54"/>
    </location>
</feature>
<keyword evidence="3 6" id="KW-1133">Transmembrane helix</keyword>
<keyword evidence="6" id="KW-1003">Cell membrane</keyword>
<dbReference type="Proteomes" id="UP000887566">
    <property type="component" value="Unplaced"/>
</dbReference>
<reference evidence="8" key="1">
    <citation type="submission" date="2022-11" db="UniProtKB">
        <authorList>
            <consortium name="WormBaseParasite"/>
        </authorList>
    </citation>
    <scope>IDENTIFICATION</scope>
</reference>
<evidence type="ECO:0000313" key="7">
    <source>
        <dbReference type="Proteomes" id="UP000887566"/>
    </source>
</evidence>
<sequence length="479" mass="55519">MTVTYSLEVSTSGFLKFNRLMFRWRGSIWQVIWYELAIWSLCYAAISAVYRFALDDDDRRRFESVATFAEQYTSSLPVTFVLGFYVSIILTRWWNIFLSIPWPDNLGLCIATYIKGHDDNTRIIRRTMIRYLTLAQVLVFRNISSAAKKRFPTIEHLIEAGLMTKADLKVYNRMQSTHPKYWMPLQWITVLLKHAKDEKVLEDAGYGKILDKLLEYRAGLAMLLSYDWISVPLVYTQVVNLAVRFYFAICLVSRQYLEPHVVGDRTLDVKDVEEGNDEPGVAKMDMYIPLFTLLQFIFYLGWLKVAEVLINPLGEDPDDFEINFIIDRNMQIGYAMVDDHCDQMPTLEKDSFWNEREPELPHTQASIMRRENPLRGTCASLKFSKESQRIVPMESIDETAESQGLLKSIRRRLTQKKDPEAEVEGAGRLPRLYSEDKSQIDESVPASLNEINVAEGFTPTTADGRNGSMYRKTDRFNFL</sequence>
<dbReference type="Pfam" id="PF01062">
    <property type="entry name" value="Bestrophin"/>
    <property type="match status" value="1"/>
</dbReference>